<dbReference type="GeneID" id="92871326"/>
<dbReference type="AlphaFoldDB" id="A0A0H3D5J6"/>
<dbReference type="Proteomes" id="UP000000328">
    <property type="component" value="Chromosome"/>
</dbReference>
<evidence type="ECO:0000313" key="4">
    <source>
        <dbReference type="Proteomes" id="UP000000328"/>
    </source>
</evidence>
<feature type="transmembrane region" description="Helical" evidence="1">
    <location>
        <begin position="435"/>
        <end position="453"/>
    </location>
</feature>
<dbReference type="KEGG" id="amd:AMED_3572"/>
<name>A0A0H3D5J6_AMYMU</name>
<dbReference type="PATRIC" id="fig|749927.5.peg.3691"/>
<protein>
    <recommendedName>
        <fullName evidence="2">Novel STAND NTPase 1 domain-containing protein</fullName>
    </recommendedName>
</protein>
<keyword evidence="1" id="KW-1133">Transmembrane helix</keyword>
<organism evidence="3 4">
    <name type="scientific">Amycolatopsis mediterranei (strain U-32)</name>
    <dbReference type="NCBI Taxonomy" id="749927"/>
    <lineage>
        <taxon>Bacteria</taxon>
        <taxon>Bacillati</taxon>
        <taxon>Actinomycetota</taxon>
        <taxon>Actinomycetes</taxon>
        <taxon>Pseudonocardiales</taxon>
        <taxon>Pseudonocardiaceae</taxon>
        <taxon>Amycolatopsis</taxon>
    </lineage>
</organism>
<dbReference type="RefSeq" id="WP_013225430.1">
    <property type="nucleotide sequence ID" value="NC_014318.1"/>
</dbReference>
<dbReference type="Pfam" id="PF20703">
    <property type="entry name" value="nSTAND1"/>
    <property type="match status" value="1"/>
</dbReference>
<dbReference type="EMBL" id="CP002000">
    <property type="protein sequence ID" value="ADJ45358.1"/>
    <property type="molecule type" value="Genomic_DNA"/>
</dbReference>
<gene>
    <name evidence="3" type="ordered locus">AMED_3572</name>
</gene>
<evidence type="ECO:0000256" key="1">
    <source>
        <dbReference type="SAM" id="Phobius"/>
    </source>
</evidence>
<accession>A0A0H3D5J6</accession>
<evidence type="ECO:0000313" key="3">
    <source>
        <dbReference type="EMBL" id="ADJ45358.1"/>
    </source>
</evidence>
<dbReference type="InterPro" id="IPR049052">
    <property type="entry name" value="nSTAND1"/>
</dbReference>
<reference evidence="3 4" key="1">
    <citation type="journal article" date="2010" name="Cell Res.">
        <title>Complete genome sequence of the rifamycin SV-producing Amycolatopsis mediterranei U32 revealed its genetic characteristics in phylogeny and metabolism.</title>
        <authorList>
            <person name="Zhao W."/>
            <person name="Zhong Y."/>
            <person name="Yuan H."/>
            <person name="Wang J."/>
            <person name="Zheng H."/>
            <person name="Wang Y."/>
            <person name="Cen X."/>
            <person name="Xu F."/>
            <person name="Bai J."/>
            <person name="Han X."/>
            <person name="Lu G."/>
            <person name="Zhu Y."/>
            <person name="Shao Z."/>
            <person name="Yan H."/>
            <person name="Li C."/>
            <person name="Peng N."/>
            <person name="Zhang Z."/>
            <person name="Zhang Y."/>
            <person name="Lin W."/>
            <person name="Fan Y."/>
            <person name="Qin Z."/>
            <person name="Hu Y."/>
            <person name="Zhu B."/>
            <person name="Wang S."/>
            <person name="Ding X."/>
            <person name="Zhao G.P."/>
        </authorList>
    </citation>
    <scope>NUCLEOTIDE SEQUENCE [LARGE SCALE GENOMIC DNA]</scope>
    <source>
        <strain evidence="4">U-32</strain>
    </source>
</reference>
<sequence>MSRDNPYIGPRAFRVTEKLPNREREAKELTNLVMAERVVLLHATSGAGKTSLIQTSVTQRLTDEGLKPTRALRVECPRPPGVDFRNRYVYSLTLDLLGSEGLRPEDLAKMRLSEALAKANDMRGYRVLIIDQLEEILTLDPADLDTKTDFFRQLGEAIEACSMWALLAVRDDYLGSLDHYLRLLPGRPRVTYRLDLLGRQEALAAIRNPASERAVEFTDDAANMLVDKLAGGGCVEPVQLQVVCRRVWRDWDHSQPVIGVRSVENVDIDTALGKYYSRSLDDLVEELEVDERVVRDWFEQSLITDTGYRTQTLRGPEVGELEREVLQQLERMYLIRSDLRAGSRWYELAHDRLVGAVLENNRAWQLHHLASWQVAAYEWNRKDRDPSFLLPKNKLAYVPLTSKALLEHELDFLRKSYEDAGEKWRAKFTATAFRVVFPLALVELVVIVVLVVLR</sequence>
<dbReference type="InterPro" id="IPR027417">
    <property type="entry name" value="P-loop_NTPase"/>
</dbReference>
<evidence type="ECO:0000259" key="2">
    <source>
        <dbReference type="Pfam" id="PF20703"/>
    </source>
</evidence>
<keyword evidence="1" id="KW-0812">Transmembrane</keyword>
<keyword evidence="1" id="KW-0472">Membrane</keyword>
<dbReference type="HOGENOM" id="CLU_602232_0_0_11"/>
<feature type="domain" description="Novel STAND NTPase 1" evidence="2">
    <location>
        <begin position="6"/>
        <end position="356"/>
    </location>
</feature>
<dbReference type="SUPFAM" id="SSF52540">
    <property type="entry name" value="P-loop containing nucleoside triphosphate hydrolases"/>
    <property type="match status" value="1"/>
</dbReference>
<dbReference type="eggNOG" id="COG1672">
    <property type="taxonomic scope" value="Bacteria"/>
</dbReference>
<proteinExistence type="predicted"/>
<dbReference type="OrthoDB" id="134501at2"/>